<dbReference type="EMBL" id="CP013650">
    <property type="protein sequence ID" value="ALT00442.1"/>
    <property type="molecule type" value="Genomic_DNA"/>
</dbReference>
<dbReference type="PANTHER" id="PTHR12277">
    <property type="entry name" value="ALPHA/BETA HYDROLASE DOMAIN-CONTAINING PROTEIN"/>
    <property type="match status" value="1"/>
</dbReference>
<dbReference type="SUPFAM" id="SSF53474">
    <property type="entry name" value="alpha/beta-Hydrolases"/>
    <property type="match status" value="1"/>
</dbReference>
<organism evidence="2 3">
    <name type="scientific">Lacimicrobium alkaliphilum</name>
    <dbReference type="NCBI Taxonomy" id="1526571"/>
    <lineage>
        <taxon>Bacteria</taxon>
        <taxon>Pseudomonadati</taxon>
        <taxon>Pseudomonadota</taxon>
        <taxon>Gammaproteobacteria</taxon>
        <taxon>Alteromonadales</taxon>
        <taxon>Alteromonadaceae</taxon>
        <taxon>Lacimicrobium</taxon>
    </lineage>
</organism>
<feature type="domain" description="Serine aminopeptidase S33" evidence="1">
    <location>
        <begin position="64"/>
        <end position="169"/>
    </location>
</feature>
<evidence type="ECO:0000259" key="1">
    <source>
        <dbReference type="Pfam" id="PF12146"/>
    </source>
</evidence>
<dbReference type="InterPro" id="IPR022742">
    <property type="entry name" value="Hydrolase_4"/>
</dbReference>
<evidence type="ECO:0000313" key="3">
    <source>
        <dbReference type="Proteomes" id="UP000068447"/>
    </source>
</evidence>
<dbReference type="Pfam" id="PF12146">
    <property type="entry name" value="Hydrolase_4"/>
    <property type="match status" value="1"/>
</dbReference>
<proteinExistence type="predicted"/>
<sequence>MLMRLLIFILLAYLLILVAVYFLQQRLLYFPSPSQAPESQLKPLQLTPWPEQNFKGYLGPEPQQSKGMVLVFHGNAGAAWQRSYYTRALTRLGYRVLLVEYPGYGGRAGTLNQQSLTEDGLQTLKLAGQHFEGPLYLWGESLGAGVVASVAARLSADSRVAGLILMAPWDSLTVLAQHHYWYLPVKWLLKDKYDSITSLSAFDKPVAMLVAGQDTIIPNRHSLALYESLSAPKSIWRFDNASHNNWPNQADAKWWQEVMNFVSAADSVTARNAN</sequence>
<dbReference type="AlphaFoldDB" id="A0A0U3BA43"/>
<evidence type="ECO:0000313" key="2">
    <source>
        <dbReference type="EMBL" id="ALT00442.1"/>
    </source>
</evidence>
<name>A0A0U3BA43_9ALTE</name>
<dbReference type="PANTHER" id="PTHR12277:SF79">
    <property type="entry name" value="XAA-PRO DIPEPTIDYL-PEPTIDASE-RELATED"/>
    <property type="match status" value="1"/>
</dbReference>
<dbReference type="InterPro" id="IPR029058">
    <property type="entry name" value="AB_hydrolase_fold"/>
</dbReference>
<dbReference type="KEGG" id="lal:AT746_12190"/>
<dbReference type="STRING" id="1526571.AT746_12190"/>
<accession>A0A0U3BA43</accession>
<reference evidence="2 3" key="1">
    <citation type="submission" date="2015-12" db="EMBL/GenBank/DDBJ databases">
        <title>Complete genome of Lacimicrobium alkaliphilum KCTC 32984.</title>
        <authorList>
            <person name="Kim S.-G."/>
            <person name="Lee Y.-J."/>
        </authorList>
    </citation>
    <scope>NUCLEOTIDE SEQUENCE [LARGE SCALE GENOMIC DNA]</scope>
    <source>
        <strain evidence="2 3">YelD216</strain>
    </source>
</reference>
<keyword evidence="3" id="KW-1185">Reference proteome</keyword>
<protein>
    <recommendedName>
        <fullName evidence="1">Serine aminopeptidase S33 domain-containing protein</fullName>
    </recommendedName>
</protein>
<gene>
    <name evidence="2" type="ORF">AT746_12190</name>
</gene>
<dbReference type="Proteomes" id="UP000068447">
    <property type="component" value="Chromosome"/>
</dbReference>
<dbReference type="Gene3D" id="3.40.50.1820">
    <property type="entry name" value="alpha/beta hydrolase"/>
    <property type="match status" value="1"/>
</dbReference>